<dbReference type="SUPFAM" id="SSF52172">
    <property type="entry name" value="CheY-like"/>
    <property type="match status" value="2"/>
</dbReference>
<feature type="modified residue" description="4-aspartylphosphate" evidence="4">
    <location>
        <position position="509"/>
    </location>
</feature>
<dbReference type="SMART" id="SM00388">
    <property type="entry name" value="HisKA"/>
    <property type="match status" value="1"/>
</dbReference>
<feature type="domain" description="Histidine kinase" evidence="7">
    <location>
        <begin position="222"/>
        <end position="444"/>
    </location>
</feature>
<reference evidence="10" key="1">
    <citation type="submission" date="2023-05" db="EMBL/GenBank/DDBJ databases">
        <title>Sedimentitalea sp. nov. JM2-8.</title>
        <authorList>
            <person name="Huang J."/>
        </authorList>
    </citation>
    <scope>NUCLEOTIDE SEQUENCE [LARGE SCALE GENOMIC DNA]</scope>
    <source>
        <strain evidence="10">KHS03</strain>
    </source>
</reference>
<dbReference type="InterPro" id="IPR011006">
    <property type="entry name" value="CheY-like_superfamily"/>
</dbReference>
<evidence type="ECO:0000256" key="4">
    <source>
        <dbReference type="PROSITE-ProRule" id="PRU00169"/>
    </source>
</evidence>
<comment type="catalytic activity">
    <reaction evidence="1">
        <text>ATP + protein L-histidine = ADP + protein N-phospho-L-histidine.</text>
        <dbReference type="EC" id="2.7.13.3"/>
    </reaction>
</comment>
<feature type="domain" description="Response regulatory" evidence="8">
    <location>
        <begin position="653"/>
        <end position="771"/>
    </location>
</feature>
<dbReference type="EC" id="2.7.13.3" evidence="2"/>
<dbReference type="Proteomes" id="UP001255416">
    <property type="component" value="Unassembled WGS sequence"/>
</dbReference>
<dbReference type="Pfam" id="PF02518">
    <property type="entry name" value="HATPase_c"/>
    <property type="match status" value="1"/>
</dbReference>
<dbReference type="InterPro" id="IPR003594">
    <property type="entry name" value="HATPase_dom"/>
</dbReference>
<dbReference type="PROSITE" id="PS50109">
    <property type="entry name" value="HIS_KIN"/>
    <property type="match status" value="1"/>
</dbReference>
<sequence>MSLANKLANERRSRLAAERLLELKQAELTAANRKLGRHALALTRQIGETQAEVATVRDENAKVKSDLSVAHEKVEIAERRLWHSIQTIQDGFAFFDADDILIGANSAYINAFDGLEEVGPGIHYMRILQLLTDEGLVNTGERRPDEWRAMMAERWLQPNPEAIIMRMWNNQYIKLIDQRGQGGDVVSLALNITSTVEYEAELKKARRRAEAANRAKSAFLANMSHEIRTPMNGVVGMADLLTDTPLDEEQRLYVNTIKSSGEALLVIINDVLDYSKIEADKLKLHPEAFDLERCVHEVVMLLQPIAREKGLALLVDYDLFLPTQFVGDPGRMRQVLTNLVGNALKFTASGHVLIRVTGVPDQSETRCAIHVTIEDTGIGIPEDKVDHIFGEFNQVEDEQNRQFEGTGLGLAITQRLIKLMNGDIWVESEDGKGSCFGFRIALELAGASEDGPPVLSDTLGHALIVDDREINRAVLEKQMSQLGLKVTSCASGAEALKRMSADIDLVLSDHNMPGMDGLELVEAIREEGWSEVPFLLLSSNASFAQSDPSFRHLQGLLQKPHPRQDLYAVLAELQGGAISVSVHGPDPADDHLSMTPSGAGDGRRLHIVPDDNPEPAPLSKDEDVTAPVDEENVPDTDTTKEGPRQAPGPRLMRVLAAEDNKTNQLVLRKMVKDLNIELHIANNGIEAVAAYSDFAPDLIFMDISMPKMDGKEATREIRKLEQASGVRVPIIALTAHAMDGDSDGILSAGLDHYMTKPLRKVSIHELVAKYCPTEVQPALPAQRSA</sequence>
<dbReference type="InterPro" id="IPR001789">
    <property type="entry name" value="Sig_transdc_resp-reg_receiver"/>
</dbReference>
<organism evidence="9 10">
    <name type="scientific">Sedimentitalea todarodis</name>
    <dbReference type="NCBI Taxonomy" id="1631240"/>
    <lineage>
        <taxon>Bacteria</taxon>
        <taxon>Pseudomonadati</taxon>
        <taxon>Pseudomonadota</taxon>
        <taxon>Alphaproteobacteria</taxon>
        <taxon>Rhodobacterales</taxon>
        <taxon>Paracoccaceae</taxon>
        <taxon>Sedimentitalea</taxon>
    </lineage>
</organism>
<evidence type="ECO:0000313" key="10">
    <source>
        <dbReference type="Proteomes" id="UP001255416"/>
    </source>
</evidence>
<feature type="domain" description="Response regulatory" evidence="8">
    <location>
        <begin position="461"/>
        <end position="574"/>
    </location>
</feature>
<dbReference type="SMART" id="SM00448">
    <property type="entry name" value="REC"/>
    <property type="match status" value="2"/>
</dbReference>
<evidence type="ECO:0000256" key="5">
    <source>
        <dbReference type="SAM" id="Coils"/>
    </source>
</evidence>
<accession>A0ABU3VJ22</accession>
<proteinExistence type="predicted"/>
<name>A0ABU3VJ22_9RHOB</name>
<dbReference type="InterPro" id="IPR003661">
    <property type="entry name" value="HisK_dim/P_dom"/>
</dbReference>
<feature type="modified residue" description="4-aspartylphosphate" evidence="4">
    <location>
        <position position="702"/>
    </location>
</feature>
<dbReference type="InterPro" id="IPR005467">
    <property type="entry name" value="His_kinase_dom"/>
</dbReference>
<evidence type="ECO:0000259" key="7">
    <source>
        <dbReference type="PROSITE" id="PS50109"/>
    </source>
</evidence>
<feature type="region of interest" description="Disordered" evidence="6">
    <location>
        <begin position="582"/>
        <end position="647"/>
    </location>
</feature>
<dbReference type="CDD" id="cd16922">
    <property type="entry name" value="HATPase_EvgS-ArcB-TorS-like"/>
    <property type="match status" value="1"/>
</dbReference>
<dbReference type="Gene3D" id="3.30.565.10">
    <property type="entry name" value="Histidine kinase-like ATPase, C-terminal domain"/>
    <property type="match status" value="1"/>
</dbReference>
<evidence type="ECO:0000259" key="8">
    <source>
        <dbReference type="PROSITE" id="PS50110"/>
    </source>
</evidence>
<dbReference type="SMART" id="SM00387">
    <property type="entry name" value="HATPase_c"/>
    <property type="match status" value="1"/>
</dbReference>
<gene>
    <name evidence="9" type="ORF">QO231_20195</name>
</gene>
<dbReference type="RefSeq" id="WP_316780695.1">
    <property type="nucleotide sequence ID" value="NZ_JASMWN010000020.1"/>
</dbReference>
<dbReference type="PANTHER" id="PTHR45339:SF5">
    <property type="entry name" value="HISTIDINE KINASE"/>
    <property type="match status" value="1"/>
</dbReference>
<evidence type="ECO:0000256" key="1">
    <source>
        <dbReference type="ARBA" id="ARBA00000085"/>
    </source>
</evidence>
<dbReference type="SUPFAM" id="SSF47384">
    <property type="entry name" value="Homodimeric domain of signal transducing histidine kinase"/>
    <property type="match status" value="1"/>
</dbReference>
<keyword evidence="5" id="KW-0175">Coiled coil</keyword>
<dbReference type="CDD" id="cd17546">
    <property type="entry name" value="REC_hyHK_CKI1_RcsC-like"/>
    <property type="match status" value="2"/>
</dbReference>
<dbReference type="Gene3D" id="1.10.287.130">
    <property type="match status" value="1"/>
</dbReference>
<dbReference type="PROSITE" id="PS50110">
    <property type="entry name" value="RESPONSE_REGULATORY"/>
    <property type="match status" value="2"/>
</dbReference>
<dbReference type="EMBL" id="JASMWN010000020">
    <property type="protein sequence ID" value="MDU9006159.1"/>
    <property type="molecule type" value="Genomic_DNA"/>
</dbReference>
<dbReference type="PANTHER" id="PTHR45339">
    <property type="entry name" value="HYBRID SIGNAL TRANSDUCTION HISTIDINE KINASE J"/>
    <property type="match status" value="1"/>
</dbReference>
<dbReference type="CDD" id="cd00082">
    <property type="entry name" value="HisKA"/>
    <property type="match status" value="1"/>
</dbReference>
<evidence type="ECO:0000256" key="2">
    <source>
        <dbReference type="ARBA" id="ARBA00012438"/>
    </source>
</evidence>
<feature type="coiled-coil region" evidence="5">
    <location>
        <begin position="195"/>
        <end position="222"/>
    </location>
</feature>
<dbReference type="Gene3D" id="3.40.50.2300">
    <property type="match status" value="2"/>
</dbReference>
<dbReference type="InterPro" id="IPR004358">
    <property type="entry name" value="Sig_transdc_His_kin-like_C"/>
</dbReference>
<dbReference type="PRINTS" id="PR00344">
    <property type="entry name" value="BCTRLSENSOR"/>
</dbReference>
<dbReference type="SUPFAM" id="SSF55874">
    <property type="entry name" value="ATPase domain of HSP90 chaperone/DNA topoisomerase II/histidine kinase"/>
    <property type="match status" value="1"/>
</dbReference>
<evidence type="ECO:0000256" key="6">
    <source>
        <dbReference type="SAM" id="MobiDB-lite"/>
    </source>
</evidence>
<evidence type="ECO:0000313" key="9">
    <source>
        <dbReference type="EMBL" id="MDU9006159.1"/>
    </source>
</evidence>
<dbReference type="Pfam" id="PF00512">
    <property type="entry name" value="HisKA"/>
    <property type="match status" value="1"/>
</dbReference>
<comment type="caution">
    <text evidence="9">The sequence shown here is derived from an EMBL/GenBank/DDBJ whole genome shotgun (WGS) entry which is preliminary data.</text>
</comment>
<dbReference type="InterPro" id="IPR036890">
    <property type="entry name" value="HATPase_C_sf"/>
</dbReference>
<keyword evidence="10" id="KW-1185">Reference proteome</keyword>
<dbReference type="Pfam" id="PF12860">
    <property type="entry name" value="PAS_7"/>
    <property type="match status" value="1"/>
</dbReference>
<dbReference type="Pfam" id="PF00072">
    <property type="entry name" value="Response_reg"/>
    <property type="match status" value="2"/>
</dbReference>
<protein>
    <recommendedName>
        <fullName evidence="2">histidine kinase</fullName>
        <ecNumber evidence="2">2.7.13.3</ecNumber>
    </recommendedName>
</protein>
<keyword evidence="3 4" id="KW-0597">Phosphoprotein</keyword>
<evidence type="ECO:0000256" key="3">
    <source>
        <dbReference type="ARBA" id="ARBA00022553"/>
    </source>
</evidence>
<dbReference type="InterPro" id="IPR036097">
    <property type="entry name" value="HisK_dim/P_sf"/>
</dbReference>